<evidence type="ECO:0000259" key="14">
    <source>
        <dbReference type="PROSITE" id="PS50262"/>
    </source>
</evidence>
<evidence type="ECO:0000256" key="5">
    <source>
        <dbReference type="ARBA" id="ARBA00022737"/>
    </source>
</evidence>
<keyword evidence="2 13" id="KW-1003">Cell membrane</keyword>
<evidence type="ECO:0000256" key="4">
    <source>
        <dbReference type="ARBA" id="ARBA00022692"/>
    </source>
</evidence>
<comment type="subcellular location">
    <subcellularLocation>
        <location evidence="1">Basolateral cell membrane</location>
        <topology evidence="1">Multi-pass membrane protein</topology>
    </subcellularLocation>
    <subcellularLocation>
        <location evidence="13">Cell membrane</location>
        <topology evidence="13">Multi-pass membrane protein</topology>
    </subcellularLocation>
</comment>
<dbReference type="CDD" id="cd15136">
    <property type="entry name" value="7tmA_Glyco_hormone_R"/>
    <property type="match status" value="1"/>
</dbReference>
<feature type="transmembrane region" description="Helical" evidence="13">
    <location>
        <begin position="423"/>
        <end position="444"/>
    </location>
</feature>
<dbReference type="PRINTS" id="PR00237">
    <property type="entry name" value="GPCRRHODOPSN"/>
</dbReference>
<feature type="transmembrane region" description="Helical" evidence="13">
    <location>
        <begin position="504"/>
        <end position="529"/>
    </location>
</feature>
<keyword evidence="4 13" id="KW-0812">Transmembrane</keyword>
<dbReference type="GO" id="GO:0007200">
    <property type="term" value="P:phospholipase C-activating G protein-coupled receptor signaling pathway"/>
    <property type="evidence" value="ECO:0007669"/>
    <property type="project" value="TreeGrafter"/>
</dbReference>
<keyword evidence="9" id="KW-1015">Disulfide bond</keyword>
<evidence type="ECO:0000256" key="13">
    <source>
        <dbReference type="RuleBase" id="RU361222"/>
    </source>
</evidence>
<dbReference type="SUPFAM" id="SSF81321">
    <property type="entry name" value="Family A G protein-coupled receptor-like"/>
    <property type="match status" value="1"/>
</dbReference>
<dbReference type="GO" id="GO:0022602">
    <property type="term" value="P:ovulation cycle process"/>
    <property type="evidence" value="ECO:0007669"/>
    <property type="project" value="TreeGrafter"/>
</dbReference>
<dbReference type="PRINTS" id="PR00373">
    <property type="entry name" value="GLYCHORMONER"/>
</dbReference>
<feature type="signal peptide" evidence="13">
    <location>
        <begin position="1"/>
        <end position="24"/>
    </location>
</feature>
<reference evidence="15" key="1">
    <citation type="journal article" date="2004" name="Biol. Reprod.">
        <title>Developmental expression of three forms of gonadotropin-releasing hormone and ontogeny of the hypothalamic-pituitary-gonadal axis in gilthead seabream (Sparus aurata).</title>
        <authorList>
            <person name="Wong T.T."/>
            <person name="Gothilf Y."/>
            <person name="Zmora N."/>
            <person name="Kight K.E."/>
            <person name="Meiri I."/>
            <person name="Elizur A."/>
            <person name="Zohar Y."/>
        </authorList>
    </citation>
    <scope>NUCLEOTIDE SEQUENCE</scope>
</reference>
<sequence length="720" mass="79770">MRTAPPLLLFLIVLISCGWKSTSGFVCPRICRCFANTIRCNNVTQGSALTMEHRDKRLFLYHLPLHTISSHSFEGLKGVQRIDIAQSVTLETIETLAFNNLLNLSEISIQNTRSLMRIGRGTFNNLPKLRYLSISNTGITVFPDITSIYSLEPEFILDIYDNLYLLEIPPNAFIGLTKEYVTMNLYNNGIREIHDHAFNGTKIDKLVLKNNRNLRGIHRDAFKGATGPEVLDVSATALKKLPAEGLESVLVLFAQSAYALKSLPPLQGLWSLREAHLTYNSHCCALLSWSTHRDFTFNPAWNNGSTSCDESDSTARVQHVIGGSAEGTLPKDLNIFSDADLFVDDESFGDVNFHYPELDFCQTRPTLLCTPEADAFNPCEDIAGFSFLRVAIWFINILAITGNLTVLLVSFTSRNKLTVPRFFMCNLAFADLCIGIYLLMIATVDLRTHGHYSQHAIEWQTGPGCSAAGFLSVFGGELSVYTLSTITLERWHTITNALQVERHLLLTQAASIMAAGWLISLGMGMLPLVGVSSYSKVSMCLPMDIETPLAQTFIIIILLFNVGAFIVVCVCYVLIYLAVKNPEVPRRSADTKMAKRMAVLIFTDFLCMAPISFFAISAAFKVPLITVTNSKILLVLFFPINSCANPFLYAIFTKAFRKDAYQLMSALGCCKSKASVHRMNAHCGEKAINFGSSYKGSGTAVRLAVMEGQSHHPKEEGELT</sequence>
<dbReference type="OrthoDB" id="5981530at2759"/>
<proteinExistence type="evidence at transcript level"/>
<feature type="chain" id="PRO_5044524622" description="Thyrotropin receptor" evidence="13">
    <location>
        <begin position="25"/>
        <end position="720"/>
    </location>
</feature>
<feature type="transmembrane region" description="Helical" evidence="13">
    <location>
        <begin position="464"/>
        <end position="483"/>
    </location>
</feature>
<protein>
    <recommendedName>
        <fullName evidence="13">Thyrotropin receptor</fullName>
    </recommendedName>
</protein>
<gene>
    <name evidence="16" type="primary">lhcgr</name>
    <name evidence="13" type="synonym">TSHR</name>
</gene>
<feature type="transmembrane region" description="Helical" evidence="13">
    <location>
        <begin position="549"/>
        <end position="577"/>
    </location>
</feature>
<evidence type="ECO:0000256" key="12">
    <source>
        <dbReference type="ARBA" id="ARBA00046260"/>
    </source>
</evidence>
<dbReference type="Gene3D" id="3.80.10.10">
    <property type="entry name" value="Ribonuclease Inhibitor"/>
    <property type="match status" value="1"/>
</dbReference>
<dbReference type="GeneTree" id="ENSGT00940000157364"/>
<reference evidence="16" key="3">
    <citation type="submission" date="2021-04" db="EMBL/GenBank/DDBJ databases">
        <authorList>
            <consortium name="Wellcome Sanger Institute Data Sharing"/>
        </authorList>
    </citation>
    <scope>NUCLEOTIDE SEQUENCE [LARGE SCALE GENOMIC DNA]</scope>
</reference>
<keyword evidence="3" id="KW-0433">Leucine-rich repeat</keyword>
<keyword evidence="13" id="KW-0732">Signal</keyword>
<keyword evidence="17" id="KW-1185">Reference proteome</keyword>
<dbReference type="InterPro" id="IPR002274">
    <property type="entry name" value="TSH_rcpt"/>
</dbReference>
<dbReference type="PRINTS" id="PR01145">
    <property type="entry name" value="TSHRECEPTOR"/>
</dbReference>
<dbReference type="PROSITE" id="PS50262">
    <property type="entry name" value="G_PROTEIN_RECEP_F1_2"/>
    <property type="match status" value="1"/>
</dbReference>
<evidence type="ECO:0000256" key="10">
    <source>
        <dbReference type="ARBA" id="ARBA00023170"/>
    </source>
</evidence>
<feature type="transmembrane region" description="Helical" evidence="13">
    <location>
        <begin position="390"/>
        <end position="411"/>
    </location>
</feature>
<dbReference type="InterPro" id="IPR026906">
    <property type="entry name" value="LRR_5"/>
</dbReference>
<dbReference type="FunFam" id="1.20.1070.10:FF:000019">
    <property type="entry name" value="Lutropin-choriogonadotropic hormone receptor"/>
    <property type="match status" value="1"/>
</dbReference>
<dbReference type="GO" id="GO:0004964">
    <property type="term" value="F:luteinizing hormone receptor activity"/>
    <property type="evidence" value="ECO:0007669"/>
    <property type="project" value="TreeGrafter"/>
</dbReference>
<reference evidence="16" key="4">
    <citation type="submission" date="2025-05" db="UniProtKB">
        <authorList>
            <consortium name="Ensembl"/>
        </authorList>
    </citation>
    <scope>IDENTIFICATION</scope>
</reference>
<dbReference type="InterPro" id="IPR032675">
    <property type="entry name" value="LRR_dom_sf"/>
</dbReference>
<dbReference type="FunFam" id="3.80.10.10:FF:000128">
    <property type="entry name" value="Lutropin-choriogonadotropic hormone receptor"/>
    <property type="match status" value="1"/>
</dbReference>
<accession>Q6PQA5</accession>
<dbReference type="Gene3D" id="1.20.1070.10">
    <property type="entry name" value="Rhodopsin 7-helix transmembrane proteins"/>
    <property type="match status" value="1"/>
</dbReference>
<evidence type="ECO:0000256" key="8">
    <source>
        <dbReference type="ARBA" id="ARBA00023136"/>
    </source>
</evidence>
<keyword evidence="5" id="KW-0677">Repeat</keyword>
<dbReference type="GO" id="GO:0007189">
    <property type="term" value="P:adenylate cyclase-activating G protein-coupled receptor signaling pathway"/>
    <property type="evidence" value="ECO:0007669"/>
    <property type="project" value="TreeGrafter"/>
</dbReference>
<keyword evidence="10 13" id="KW-0675">Receptor</keyword>
<dbReference type="PROSITE" id="PS00237">
    <property type="entry name" value="G_PROTEIN_RECEP_F1_1"/>
    <property type="match status" value="1"/>
</dbReference>
<dbReference type="Pfam" id="PF00001">
    <property type="entry name" value="7tm_1"/>
    <property type="match status" value="1"/>
</dbReference>
<feature type="transmembrane region" description="Helical" evidence="13">
    <location>
        <begin position="598"/>
        <end position="620"/>
    </location>
</feature>
<dbReference type="SUPFAM" id="SSF52058">
    <property type="entry name" value="L domain-like"/>
    <property type="match status" value="1"/>
</dbReference>
<dbReference type="GO" id="GO:0009755">
    <property type="term" value="P:hormone-mediated signaling pathway"/>
    <property type="evidence" value="ECO:0007669"/>
    <property type="project" value="TreeGrafter"/>
</dbReference>
<evidence type="ECO:0000256" key="1">
    <source>
        <dbReference type="ARBA" id="ARBA00004554"/>
    </source>
</evidence>
<dbReference type="Pfam" id="PF13306">
    <property type="entry name" value="LRR_5"/>
    <property type="match status" value="2"/>
</dbReference>
<evidence type="ECO:0000313" key="16">
    <source>
        <dbReference type="Ensembl" id="ENSSAUP00010063878.1"/>
    </source>
</evidence>
<dbReference type="GO" id="GO:0001541">
    <property type="term" value="P:ovarian follicle development"/>
    <property type="evidence" value="ECO:0007669"/>
    <property type="project" value="TreeGrafter"/>
</dbReference>
<comment type="function">
    <text evidence="12">Receptor for lutropin-choriogonadotropic hormone. The activity of this receptor is mediated by G proteins which activate adenylate cyclase.</text>
</comment>
<dbReference type="InterPro" id="IPR002131">
    <property type="entry name" value="Gphrmn_rcpt_fam"/>
</dbReference>
<reference evidence="15" key="2">
    <citation type="submission" date="2004-03" db="EMBL/GenBank/DDBJ databases">
        <authorList>
            <person name="Wong T.-T."/>
            <person name="Zohar Y."/>
        </authorList>
    </citation>
    <scope>NUCLEOTIDE SEQUENCE</scope>
</reference>
<evidence type="ECO:0000313" key="17">
    <source>
        <dbReference type="Proteomes" id="UP000472265"/>
    </source>
</evidence>
<dbReference type="InterPro" id="IPR017452">
    <property type="entry name" value="GPCR_Rhodpsn_7TM"/>
</dbReference>
<keyword evidence="7 13" id="KW-0297">G-protein coupled receptor</keyword>
<dbReference type="Proteomes" id="UP000472265">
    <property type="component" value="Chromosome 15"/>
</dbReference>
<dbReference type="GO" id="GO:0008584">
    <property type="term" value="P:male gonad development"/>
    <property type="evidence" value="ECO:0007669"/>
    <property type="project" value="TreeGrafter"/>
</dbReference>
<evidence type="ECO:0000256" key="11">
    <source>
        <dbReference type="ARBA" id="ARBA00023224"/>
    </source>
</evidence>
<dbReference type="PROSITE" id="PS51257">
    <property type="entry name" value="PROKAR_LIPOPROTEIN"/>
    <property type="match status" value="1"/>
</dbReference>
<dbReference type="OMA" id="ASRCKLT"/>
<name>Q6PQA5_SPAAU</name>
<keyword evidence="6 13" id="KW-1133">Transmembrane helix</keyword>
<dbReference type="PANTHER" id="PTHR24372:SF1">
    <property type="entry name" value="LUTROPIN-CHORIOGONADOTROPIC HORMONE RECEPTOR"/>
    <property type="match status" value="1"/>
</dbReference>
<evidence type="ECO:0000256" key="2">
    <source>
        <dbReference type="ARBA" id="ARBA00022475"/>
    </source>
</evidence>
<dbReference type="Ensembl" id="ENSSAUT00010066933.1">
    <property type="protein sequence ID" value="ENSSAUP00010063878.1"/>
    <property type="gene ID" value="ENSSAUG00010025666.1"/>
</dbReference>
<evidence type="ECO:0000256" key="3">
    <source>
        <dbReference type="ARBA" id="ARBA00022614"/>
    </source>
</evidence>
<keyword evidence="8 13" id="KW-0472">Membrane</keyword>
<feature type="domain" description="G-protein coupled receptors family 1 profile" evidence="14">
    <location>
        <begin position="402"/>
        <end position="649"/>
    </location>
</feature>
<evidence type="ECO:0000256" key="7">
    <source>
        <dbReference type="ARBA" id="ARBA00023040"/>
    </source>
</evidence>
<evidence type="ECO:0000256" key="6">
    <source>
        <dbReference type="ARBA" id="ARBA00022989"/>
    </source>
</evidence>
<comment type="function">
    <text evidence="13">Receptor for the thyroid-stimulating hormone (TSH) or thyrotropin. Also acts as a receptor for the heterodimeric glycoprotein hormone (GPHA2:GPHB5) or thyrostimulin. The activity of this receptor is mediated by G proteins which activate adenylate cyclase. Plays a central role in controlling thyroid cell metabolism.</text>
</comment>
<organism evidence="15">
    <name type="scientific">Sparus aurata</name>
    <name type="common">Gilthead sea bream</name>
    <dbReference type="NCBI Taxonomy" id="8175"/>
    <lineage>
        <taxon>Eukaryota</taxon>
        <taxon>Metazoa</taxon>
        <taxon>Chordata</taxon>
        <taxon>Craniata</taxon>
        <taxon>Vertebrata</taxon>
        <taxon>Euteleostomi</taxon>
        <taxon>Actinopterygii</taxon>
        <taxon>Neopterygii</taxon>
        <taxon>Teleostei</taxon>
        <taxon>Neoteleostei</taxon>
        <taxon>Acanthomorphata</taxon>
        <taxon>Eupercaria</taxon>
        <taxon>Spariformes</taxon>
        <taxon>Sparidae</taxon>
        <taxon>Sparus</taxon>
    </lineage>
</organism>
<dbReference type="InterPro" id="IPR000276">
    <property type="entry name" value="GPCR_Rhodpsn"/>
</dbReference>
<dbReference type="GO" id="GO:0008528">
    <property type="term" value="F:G protein-coupled peptide receptor activity"/>
    <property type="evidence" value="ECO:0007669"/>
    <property type="project" value="TreeGrafter"/>
</dbReference>
<dbReference type="AlphaFoldDB" id="Q6PQA5"/>
<dbReference type="EMBL" id="AY587261">
    <property type="protein sequence ID" value="AAT01412.1"/>
    <property type="molecule type" value="mRNA"/>
</dbReference>
<evidence type="ECO:0000256" key="9">
    <source>
        <dbReference type="ARBA" id="ARBA00023157"/>
    </source>
</evidence>
<feature type="transmembrane region" description="Helical" evidence="13">
    <location>
        <begin position="632"/>
        <end position="652"/>
    </location>
</feature>
<comment type="similarity">
    <text evidence="13">Belongs to the G-protein coupled receptor 1 family. FSH/LSH/TSH subfamily.</text>
</comment>
<evidence type="ECO:0000313" key="15">
    <source>
        <dbReference type="EMBL" id="AAT01412.1"/>
    </source>
</evidence>
<dbReference type="PANTHER" id="PTHR24372">
    <property type="entry name" value="GLYCOPROTEIN HORMONE RECEPTOR"/>
    <property type="match status" value="1"/>
</dbReference>
<keyword evidence="11 13" id="KW-0807">Transducer</keyword>
<dbReference type="GO" id="GO:0004996">
    <property type="term" value="F:thyroid-stimulating hormone receptor activity"/>
    <property type="evidence" value="ECO:0007669"/>
    <property type="project" value="InterPro"/>
</dbReference>
<dbReference type="GO" id="GO:0016323">
    <property type="term" value="C:basolateral plasma membrane"/>
    <property type="evidence" value="ECO:0007669"/>
    <property type="project" value="UniProtKB-SubCell"/>
</dbReference>